<dbReference type="PANTHER" id="PTHR22950:SF349">
    <property type="entry name" value="AMINO ACID TRANSPORTER TRANSMEMBRANE DOMAIN-CONTAINING PROTEIN"/>
    <property type="match status" value="1"/>
</dbReference>
<evidence type="ECO:0000256" key="4">
    <source>
        <dbReference type="ARBA" id="ARBA00023136"/>
    </source>
</evidence>
<evidence type="ECO:0000256" key="6">
    <source>
        <dbReference type="SAM" id="Phobius"/>
    </source>
</evidence>
<evidence type="ECO:0000259" key="7">
    <source>
        <dbReference type="Pfam" id="PF01490"/>
    </source>
</evidence>
<keyword evidence="4 6" id="KW-0472">Membrane</keyword>
<accession>A0A1B6FBJ7</accession>
<evidence type="ECO:0000256" key="2">
    <source>
        <dbReference type="ARBA" id="ARBA00022692"/>
    </source>
</evidence>
<feature type="transmembrane region" description="Helical" evidence="6">
    <location>
        <begin position="178"/>
        <end position="197"/>
    </location>
</feature>
<evidence type="ECO:0000313" key="8">
    <source>
        <dbReference type="EMBL" id="JAS47293.1"/>
    </source>
</evidence>
<organism evidence="8">
    <name type="scientific">Cuerna arida</name>
    <dbReference type="NCBI Taxonomy" id="1464854"/>
    <lineage>
        <taxon>Eukaryota</taxon>
        <taxon>Metazoa</taxon>
        <taxon>Ecdysozoa</taxon>
        <taxon>Arthropoda</taxon>
        <taxon>Hexapoda</taxon>
        <taxon>Insecta</taxon>
        <taxon>Pterygota</taxon>
        <taxon>Neoptera</taxon>
        <taxon>Paraneoptera</taxon>
        <taxon>Hemiptera</taxon>
        <taxon>Auchenorrhyncha</taxon>
        <taxon>Membracoidea</taxon>
        <taxon>Cicadellidae</taxon>
        <taxon>Cicadellinae</taxon>
        <taxon>Proconiini</taxon>
        <taxon>Cuerna</taxon>
    </lineage>
</organism>
<name>A0A1B6FBJ7_9HEMI</name>
<comment type="subcellular location">
    <subcellularLocation>
        <location evidence="1">Membrane</location>
        <topology evidence="1">Multi-pass membrane protein</topology>
    </subcellularLocation>
</comment>
<feature type="transmembrane region" description="Helical" evidence="6">
    <location>
        <begin position="217"/>
        <end position="234"/>
    </location>
</feature>
<dbReference type="EMBL" id="GECZ01022476">
    <property type="protein sequence ID" value="JAS47293.1"/>
    <property type="molecule type" value="Transcribed_RNA"/>
</dbReference>
<reference evidence="8" key="1">
    <citation type="submission" date="2015-11" db="EMBL/GenBank/DDBJ databases">
        <title>De novo transcriptome assembly of four potential Pierce s Disease insect vectors from Arizona vineyards.</title>
        <authorList>
            <person name="Tassone E.E."/>
        </authorList>
    </citation>
    <scope>NUCLEOTIDE SEQUENCE</scope>
</reference>
<feature type="transmembrane region" description="Helical" evidence="6">
    <location>
        <begin position="360"/>
        <end position="388"/>
    </location>
</feature>
<dbReference type="PANTHER" id="PTHR22950">
    <property type="entry name" value="AMINO ACID TRANSPORTER"/>
    <property type="match status" value="1"/>
</dbReference>
<keyword evidence="3 6" id="KW-1133">Transmembrane helix</keyword>
<feature type="region of interest" description="Disordered" evidence="5">
    <location>
        <begin position="61"/>
        <end position="83"/>
    </location>
</feature>
<dbReference type="AlphaFoldDB" id="A0A1B6FBJ7"/>
<feature type="domain" description="Amino acid transporter transmembrane" evidence="7">
    <location>
        <begin position="88"/>
        <end position="482"/>
    </location>
</feature>
<evidence type="ECO:0000256" key="3">
    <source>
        <dbReference type="ARBA" id="ARBA00022989"/>
    </source>
</evidence>
<feature type="non-terminal residue" evidence="8">
    <location>
        <position position="1"/>
    </location>
</feature>
<dbReference type="GO" id="GO:0015179">
    <property type="term" value="F:L-amino acid transmembrane transporter activity"/>
    <property type="evidence" value="ECO:0007669"/>
    <property type="project" value="TreeGrafter"/>
</dbReference>
<sequence>YRSGGKTNSRFLGVTECITNGFRCGWEINVVELIRMSKPSEKPPSYDVNALTSSSLVNLTPNEVTAKEEKPRQKNAPREGKLATSDTGTVLHIIKSNLGSGLLAMPFAFHNIGLLMGSVSTVLVSVVCAHCMHILVKSSQELCYQLGRTSMTYSETVEAAFLFGGGRRFSRWSGVMKFAADLFMFIAYYGVNLVYVILVADTAKQVVENHTDFVMNIRWYALLLTVILLPIGIVRHMKFLVPFSAMANVFLLIGCSLTIYLCLVDLPPLSSRPLVVEVIRWPLFFSTAIFGMEGIGTTMPIENAMRYPAHFLGCPGTLAVGMTVVSAAYFFIGAIGYIRFGDDVQGLITLNLPQDALSESVKVLVALSILFTYPLQLTATVDVFWPMLRHHFSEKNQDRGYYLVRATLILGTVLIAISLPHLAPMVSLVGAVGFNGVGLMLPTVTELATYWDQISKPCGFTIIKATALLIVWVFATITGTITSVNSIIDAFRIKV</sequence>
<feature type="transmembrane region" description="Helical" evidence="6">
    <location>
        <begin position="246"/>
        <end position="266"/>
    </location>
</feature>
<proteinExistence type="predicted"/>
<feature type="transmembrane region" description="Helical" evidence="6">
    <location>
        <begin position="400"/>
        <end position="419"/>
    </location>
</feature>
<keyword evidence="2 6" id="KW-0812">Transmembrane</keyword>
<evidence type="ECO:0000256" key="5">
    <source>
        <dbReference type="SAM" id="MobiDB-lite"/>
    </source>
</evidence>
<protein>
    <recommendedName>
        <fullName evidence="7">Amino acid transporter transmembrane domain-containing protein</fullName>
    </recommendedName>
</protein>
<feature type="transmembrane region" description="Helical" evidence="6">
    <location>
        <begin position="317"/>
        <end position="340"/>
    </location>
</feature>
<gene>
    <name evidence="8" type="ORF">g.24711</name>
</gene>
<evidence type="ECO:0000256" key="1">
    <source>
        <dbReference type="ARBA" id="ARBA00004141"/>
    </source>
</evidence>
<feature type="transmembrane region" description="Helical" evidence="6">
    <location>
        <begin position="112"/>
        <end position="136"/>
    </location>
</feature>
<dbReference type="InterPro" id="IPR013057">
    <property type="entry name" value="AA_transpt_TM"/>
</dbReference>
<feature type="compositionally biased region" description="Basic and acidic residues" evidence="5">
    <location>
        <begin position="65"/>
        <end position="81"/>
    </location>
</feature>
<dbReference type="GO" id="GO:0005774">
    <property type="term" value="C:vacuolar membrane"/>
    <property type="evidence" value="ECO:0007669"/>
    <property type="project" value="TreeGrafter"/>
</dbReference>
<feature type="transmembrane region" description="Helical" evidence="6">
    <location>
        <begin position="465"/>
        <end position="488"/>
    </location>
</feature>
<dbReference type="Pfam" id="PF01490">
    <property type="entry name" value="Aa_trans"/>
    <property type="match status" value="1"/>
</dbReference>
<feature type="transmembrane region" description="Helical" evidence="6">
    <location>
        <begin position="425"/>
        <end position="444"/>
    </location>
</feature>